<accession>A0A0D0E8T0</accession>
<evidence type="ECO:0000313" key="2">
    <source>
        <dbReference type="Proteomes" id="UP000054538"/>
    </source>
</evidence>
<dbReference type="AlphaFoldDB" id="A0A0D0E8T0"/>
<dbReference type="InParanoid" id="A0A0D0E8T0"/>
<dbReference type="OrthoDB" id="2688098at2759"/>
<sequence length="105" mass="12001">MYLLLREHNEPLLNAIRDEESHVLTTDLAEQHRLNAPRPIRNHFAKGFPSDDTKAALSVTISPDRSKLAFVQATDLYSLLDFLPMLKDYVTRCSPNNDPVRILEV</sequence>
<proteinExistence type="predicted"/>
<reference evidence="2" key="2">
    <citation type="submission" date="2015-01" db="EMBL/GenBank/DDBJ databases">
        <title>Evolutionary Origins and Diversification of the Mycorrhizal Mutualists.</title>
        <authorList>
            <consortium name="DOE Joint Genome Institute"/>
            <consortium name="Mycorrhizal Genomics Consortium"/>
            <person name="Kohler A."/>
            <person name="Kuo A."/>
            <person name="Nagy L.G."/>
            <person name="Floudas D."/>
            <person name="Copeland A."/>
            <person name="Barry K.W."/>
            <person name="Cichocki N."/>
            <person name="Veneault-Fourrey C."/>
            <person name="LaButti K."/>
            <person name="Lindquist E.A."/>
            <person name="Lipzen A."/>
            <person name="Lundell T."/>
            <person name="Morin E."/>
            <person name="Murat C."/>
            <person name="Riley R."/>
            <person name="Ohm R."/>
            <person name="Sun H."/>
            <person name="Tunlid A."/>
            <person name="Henrissat B."/>
            <person name="Grigoriev I.V."/>
            <person name="Hibbett D.S."/>
            <person name="Martin F."/>
        </authorList>
    </citation>
    <scope>NUCLEOTIDE SEQUENCE [LARGE SCALE GENOMIC DNA]</scope>
    <source>
        <strain evidence="2">Ve08.2h10</strain>
    </source>
</reference>
<reference evidence="1 2" key="1">
    <citation type="submission" date="2014-04" db="EMBL/GenBank/DDBJ databases">
        <authorList>
            <consortium name="DOE Joint Genome Institute"/>
            <person name="Kuo A."/>
            <person name="Kohler A."/>
            <person name="Jargeat P."/>
            <person name="Nagy L.G."/>
            <person name="Floudas D."/>
            <person name="Copeland A."/>
            <person name="Barry K.W."/>
            <person name="Cichocki N."/>
            <person name="Veneault-Fourrey C."/>
            <person name="LaButti K."/>
            <person name="Lindquist E.A."/>
            <person name="Lipzen A."/>
            <person name="Lundell T."/>
            <person name="Morin E."/>
            <person name="Murat C."/>
            <person name="Sun H."/>
            <person name="Tunlid A."/>
            <person name="Henrissat B."/>
            <person name="Grigoriev I.V."/>
            <person name="Hibbett D.S."/>
            <person name="Martin F."/>
            <person name="Nordberg H.P."/>
            <person name="Cantor M.N."/>
            <person name="Hua S.X."/>
        </authorList>
    </citation>
    <scope>NUCLEOTIDE SEQUENCE [LARGE SCALE GENOMIC DNA]</scope>
    <source>
        <strain evidence="1 2">Ve08.2h10</strain>
    </source>
</reference>
<keyword evidence="2" id="KW-1185">Reference proteome</keyword>
<evidence type="ECO:0000313" key="1">
    <source>
        <dbReference type="EMBL" id="KIK95200.1"/>
    </source>
</evidence>
<dbReference type="HOGENOM" id="CLU_2237437_0_0_1"/>
<gene>
    <name evidence="1" type="ORF">PAXRUDRAFT_827261</name>
</gene>
<name>A0A0D0E8T0_9AGAM</name>
<dbReference type="Proteomes" id="UP000054538">
    <property type="component" value="Unassembled WGS sequence"/>
</dbReference>
<protein>
    <submittedName>
        <fullName evidence="1">Uncharacterized protein</fullName>
    </submittedName>
</protein>
<organism evidence="1 2">
    <name type="scientific">Paxillus rubicundulus Ve08.2h10</name>
    <dbReference type="NCBI Taxonomy" id="930991"/>
    <lineage>
        <taxon>Eukaryota</taxon>
        <taxon>Fungi</taxon>
        <taxon>Dikarya</taxon>
        <taxon>Basidiomycota</taxon>
        <taxon>Agaricomycotina</taxon>
        <taxon>Agaricomycetes</taxon>
        <taxon>Agaricomycetidae</taxon>
        <taxon>Boletales</taxon>
        <taxon>Paxilineae</taxon>
        <taxon>Paxillaceae</taxon>
        <taxon>Paxillus</taxon>
    </lineage>
</organism>
<dbReference type="EMBL" id="KN825058">
    <property type="protein sequence ID" value="KIK95200.1"/>
    <property type="molecule type" value="Genomic_DNA"/>
</dbReference>